<dbReference type="Proteomes" id="UP000608024">
    <property type="component" value="Unassembled WGS sequence"/>
</dbReference>
<evidence type="ECO:0000313" key="2">
    <source>
        <dbReference type="EMBL" id="GHE77960.1"/>
    </source>
</evidence>
<dbReference type="EMBL" id="BNBT01000100">
    <property type="protein sequence ID" value="GHE77960.1"/>
    <property type="molecule type" value="Genomic_DNA"/>
</dbReference>
<keyword evidence="3" id="KW-1185">Reference proteome</keyword>
<accession>A0A919A042</accession>
<protein>
    <submittedName>
        <fullName evidence="2">Uncharacterized protein</fullName>
    </submittedName>
</protein>
<dbReference type="AlphaFoldDB" id="A0A919A042"/>
<feature type="compositionally biased region" description="Polar residues" evidence="1">
    <location>
        <begin position="61"/>
        <end position="70"/>
    </location>
</feature>
<reference evidence="2" key="1">
    <citation type="journal article" date="2014" name="Int. J. Syst. Evol. Microbiol.">
        <title>Complete genome sequence of Corynebacterium casei LMG S-19264T (=DSM 44701T), isolated from a smear-ripened cheese.</title>
        <authorList>
            <consortium name="US DOE Joint Genome Institute (JGI-PGF)"/>
            <person name="Walter F."/>
            <person name="Albersmeier A."/>
            <person name="Kalinowski J."/>
            <person name="Ruckert C."/>
        </authorList>
    </citation>
    <scope>NUCLEOTIDE SEQUENCE</scope>
    <source>
        <strain evidence="2">JCM 4784</strain>
    </source>
</reference>
<proteinExistence type="predicted"/>
<feature type="region of interest" description="Disordered" evidence="1">
    <location>
        <begin position="39"/>
        <end position="70"/>
    </location>
</feature>
<sequence length="70" mass="7898">MSLLASRPVTNVANPQIAVRETSGTSNNATIFLRIDFPRKRMASPSSGPERPREWPRGTHVRQQTARAYY</sequence>
<gene>
    <name evidence="2" type="ORF">GCM10018785_52740</name>
</gene>
<comment type="caution">
    <text evidence="2">The sequence shown here is derived from an EMBL/GenBank/DDBJ whole genome shotgun (WGS) entry which is preliminary data.</text>
</comment>
<evidence type="ECO:0000256" key="1">
    <source>
        <dbReference type="SAM" id="MobiDB-lite"/>
    </source>
</evidence>
<name>A0A919A042_9ACTN</name>
<organism evidence="2 3">
    <name type="scientific">Streptomyces longispororuber</name>
    <dbReference type="NCBI Taxonomy" id="68230"/>
    <lineage>
        <taxon>Bacteria</taxon>
        <taxon>Bacillati</taxon>
        <taxon>Actinomycetota</taxon>
        <taxon>Actinomycetes</taxon>
        <taxon>Kitasatosporales</taxon>
        <taxon>Streptomycetaceae</taxon>
        <taxon>Streptomyces</taxon>
    </lineage>
</organism>
<reference evidence="2" key="2">
    <citation type="submission" date="2020-09" db="EMBL/GenBank/DDBJ databases">
        <authorList>
            <person name="Sun Q."/>
            <person name="Ohkuma M."/>
        </authorList>
    </citation>
    <scope>NUCLEOTIDE SEQUENCE</scope>
    <source>
        <strain evidence="2">JCM 4784</strain>
    </source>
</reference>
<evidence type="ECO:0000313" key="3">
    <source>
        <dbReference type="Proteomes" id="UP000608024"/>
    </source>
</evidence>